<feature type="region of interest" description="Disordered" evidence="2">
    <location>
        <begin position="836"/>
        <end position="872"/>
    </location>
</feature>
<name>A0A8K0RCS5_9PLEO</name>
<comment type="caution">
    <text evidence="3">The sequence shown here is derived from an EMBL/GenBank/DDBJ whole genome shotgun (WGS) entry which is preliminary data.</text>
</comment>
<feature type="region of interest" description="Disordered" evidence="2">
    <location>
        <begin position="427"/>
        <end position="508"/>
    </location>
</feature>
<feature type="compositionally biased region" description="Low complexity" evidence="2">
    <location>
        <begin position="455"/>
        <end position="473"/>
    </location>
</feature>
<evidence type="ECO:0000313" key="4">
    <source>
        <dbReference type="Proteomes" id="UP000813461"/>
    </source>
</evidence>
<dbReference type="InterPro" id="IPR039327">
    <property type="entry name" value="CON7-like"/>
</dbReference>
<feature type="compositionally biased region" description="Polar residues" evidence="2">
    <location>
        <begin position="609"/>
        <end position="618"/>
    </location>
</feature>
<feature type="compositionally biased region" description="Basic and acidic residues" evidence="2">
    <location>
        <begin position="836"/>
        <end position="851"/>
    </location>
</feature>
<gene>
    <name evidence="3" type="ORF">FB567DRAFT_589558</name>
</gene>
<keyword evidence="1" id="KW-0175">Coiled coil</keyword>
<sequence>MAEVVGLVASIVQIAGAGCQLSAALYNYTTSAVRADQDIADIAGDVELTSNALESVGRVFESEEAKSVVSKKAIQDANNLIKRCDVVFKDISELVDKRRKVSKDGKKGLTVMGKLSWPMKEQRLELHRRRLDSLKNSLVLLLHVLQLAQGQARGQLEKEALEKEREKIRELHQRQQDSLKCLQALESKLSKVVLDDEETLQGSAPPSRVPTLELMFGASSATALDAKTVDEDDPKTNVLTIDLSVPDSDTSESDGATTDDDEGEHLSLEDLEKASKHVQKLLKRITVLQKSFEGGHKTKVHKKKHVHKMYARFRKSWETHLGPISIATLPTQTPLSAPVLAPPLFSYHDHHLSASETVELNGRGGYPSRDTDNLTFSQGLETLRSGYNSYSLAPYQSPLSEPVFNSLPDTISSSENALTPSCVRSEIQVAPGNPDDENVRPAYGPPSNAHTLIHSQPPNSQSSSVSLLQGFSLGIPKASSEDASDQQGVTATSEFLQEGRDQQPNRETLFPDLKMGQTDFKARTSPKQEFKKRMAVPGPPLHELIAQQQQMRRERQIAQRSVQTQVQILAQLQNQAQDMAQMTQQRAQQNITSSSLLEESVGSPKSYEQEPQTNISDDAQSRKIRSRIAQRDYRKKLKKTMEDLDRRAASRPASPEHKPVGLQNPQLPPQYEASNMIGLVPVHPYPSAEDRMFSHQYTRQLSPSPKPVTQQAQREFSPHSHGYFVSRIEELVAANMPYAHVSRTPSAADWNEPWLQQRKSPDSQSGHASLADQTVWTAPNRAEHPSHQALSEQHQVYHDNGQGNHALQDYNMQLMLLEQQNKKRLLMARQGQDDLVVERGKGRGDASDRAAGRMSPGHPSAPIPSQANSQNMKRGTEILSQPKDADQIRGHYDMSQTRSERGQPKPVSPNKFAPRDTHGVAEFDGDKSRQVPDMGLSDHAFDLSFGLDEHSALENFDFDSFLQSDQDVAENNVWFGKDFDFSNVASPGKSKEKAEGIAAEGDNKMGDMADARSPVQSASSSGEVLQFSEDVVSPDPGWGVREDGGRGLPQTNAVMQPYYGPPVPAKTVKIEKRDAMVRHHVGRA</sequence>
<organism evidence="3 4">
    <name type="scientific">Paraphoma chrysanthemicola</name>
    <dbReference type="NCBI Taxonomy" id="798071"/>
    <lineage>
        <taxon>Eukaryota</taxon>
        <taxon>Fungi</taxon>
        <taxon>Dikarya</taxon>
        <taxon>Ascomycota</taxon>
        <taxon>Pezizomycotina</taxon>
        <taxon>Dothideomycetes</taxon>
        <taxon>Pleosporomycetidae</taxon>
        <taxon>Pleosporales</taxon>
        <taxon>Pleosporineae</taxon>
        <taxon>Phaeosphaeriaceae</taxon>
        <taxon>Paraphoma</taxon>
    </lineage>
</organism>
<evidence type="ECO:0000313" key="3">
    <source>
        <dbReference type="EMBL" id="KAH7091682.1"/>
    </source>
</evidence>
<dbReference type="GO" id="GO:0006355">
    <property type="term" value="P:regulation of DNA-templated transcription"/>
    <property type="evidence" value="ECO:0007669"/>
    <property type="project" value="InterPro"/>
</dbReference>
<accession>A0A8K0RCS5</accession>
<evidence type="ECO:0008006" key="5">
    <source>
        <dbReference type="Google" id="ProtNLM"/>
    </source>
</evidence>
<feature type="region of interest" description="Disordered" evidence="2">
    <location>
        <begin position="596"/>
        <end position="670"/>
    </location>
</feature>
<feature type="compositionally biased region" description="Polar residues" evidence="2">
    <location>
        <begin position="485"/>
        <end position="495"/>
    </location>
</feature>
<feature type="region of interest" description="Disordered" evidence="2">
    <location>
        <begin position="244"/>
        <end position="264"/>
    </location>
</feature>
<dbReference type="AlphaFoldDB" id="A0A8K0RCS5"/>
<evidence type="ECO:0000256" key="1">
    <source>
        <dbReference type="SAM" id="Coils"/>
    </source>
</evidence>
<dbReference type="PANTHER" id="PTHR36167:SF4">
    <property type="entry name" value="FUNGAL N-TERMINAL DOMAIN-CONTAINING PROTEIN"/>
    <property type="match status" value="1"/>
</dbReference>
<feature type="coiled-coil region" evidence="1">
    <location>
        <begin position="151"/>
        <end position="178"/>
    </location>
</feature>
<feature type="compositionally biased region" description="Basic and acidic residues" evidence="2">
    <location>
        <begin position="893"/>
        <end position="903"/>
    </location>
</feature>
<dbReference type="Proteomes" id="UP000813461">
    <property type="component" value="Unassembled WGS sequence"/>
</dbReference>
<dbReference type="CDD" id="cd14688">
    <property type="entry name" value="bZIP_YAP"/>
    <property type="match status" value="1"/>
</dbReference>
<feature type="compositionally biased region" description="Basic and acidic residues" evidence="2">
    <location>
        <begin position="639"/>
        <end position="659"/>
    </location>
</feature>
<proteinExistence type="predicted"/>
<dbReference type="PANTHER" id="PTHR36167">
    <property type="entry name" value="C2H2 FINGER DOMAIN TRANSCRIPTION FACTOR (EUROFUNG)-RELATED"/>
    <property type="match status" value="1"/>
</dbReference>
<dbReference type="OrthoDB" id="5431013at2759"/>
<feature type="region of interest" description="Disordered" evidence="2">
    <location>
        <begin position="893"/>
        <end position="931"/>
    </location>
</feature>
<keyword evidence="4" id="KW-1185">Reference proteome</keyword>
<feature type="compositionally biased region" description="Polar residues" evidence="2">
    <location>
        <begin position="863"/>
        <end position="872"/>
    </location>
</feature>
<reference evidence="3" key="1">
    <citation type="journal article" date="2021" name="Nat. Commun.">
        <title>Genetic determinants of endophytism in the Arabidopsis root mycobiome.</title>
        <authorList>
            <person name="Mesny F."/>
            <person name="Miyauchi S."/>
            <person name="Thiergart T."/>
            <person name="Pickel B."/>
            <person name="Atanasova L."/>
            <person name="Karlsson M."/>
            <person name="Huettel B."/>
            <person name="Barry K.W."/>
            <person name="Haridas S."/>
            <person name="Chen C."/>
            <person name="Bauer D."/>
            <person name="Andreopoulos W."/>
            <person name="Pangilinan J."/>
            <person name="LaButti K."/>
            <person name="Riley R."/>
            <person name="Lipzen A."/>
            <person name="Clum A."/>
            <person name="Drula E."/>
            <person name="Henrissat B."/>
            <person name="Kohler A."/>
            <person name="Grigoriev I.V."/>
            <person name="Martin F.M."/>
            <person name="Hacquard S."/>
        </authorList>
    </citation>
    <scope>NUCLEOTIDE SEQUENCE</scope>
    <source>
        <strain evidence="3">MPI-SDFR-AT-0120</strain>
    </source>
</reference>
<feature type="compositionally biased region" description="Basic and acidic residues" evidence="2">
    <location>
        <begin position="913"/>
        <end position="930"/>
    </location>
</feature>
<evidence type="ECO:0000256" key="2">
    <source>
        <dbReference type="SAM" id="MobiDB-lite"/>
    </source>
</evidence>
<feature type="compositionally biased region" description="Polar residues" evidence="2">
    <location>
        <begin position="1014"/>
        <end position="1023"/>
    </location>
</feature>
<feature type="region of interest" description="Disordered" evidence="2">
    <location>
        <begin position="1002"/>
        <end position="1064"/>
    </location>
</feature>
<feature type="compositionally biased region" description="Acidic residues" evidence="2">
    <location>
        <begin position="249"/>
        <end position="263"/>
    </location>
</feature>
<dbReference type="EMBL" id="JAGMVJ010000004">
    <property type="protein sequence ID" value="KAH7091682.1"/>
    <property type="molecule type" value="Genomic_DNA"/>
</dbReference>
<protein>
    <recommendedName>
        <fullName evidence="5">Fungal N-terminal domain-containing protein</fullName>
    </recommendedName>
</protein>
<feature type="compositionally biased region" description="Basic residues" evidence="2">
    <location>
        <begin position="622"/>
        <end position="638"/>
    </location>
</feature>